<proteinExistence type="inferred from homology"/>
<dbReference type="GO" id="GO:0006777">
    <property type="term" value="P:Mo-molybdopterin cofactor biosynthetic process"/>
    <property type="evidence" value="ECO:0007669"/>
    <property type="project" value="UniProtKB-UniRule"/>
</dbReference>
<dbReference type="PANTHER" id="PTHR30592">
    <property type="entry name" value="FORMATE DEHYDROGENASE"/>
    <property type="match status" value="1"/>
</dbReference>
<dbReference type="GO" id="GO:0005737">
    <property type="term" value="C:cytoplasm"/>
    <property type="evidence" value="ECO:0007669"/>
    <property type="project" value="UniProtKB-SubCell"/>
</dbReference>
<accession>A0A7W8DA26</accession>
<evidence type="ECO:0000313" key="5">
    <source>
        <dbReference type="Proteomes" id="UP000521199"/>
    </source>
</evidence>
<comment type="subcellular location">
    <subcellularLocation>
        <location evidence="3">Cytoplasm</location>
    </subcellularLocation>
</comment>
<name>A0A7W8DA26_9GAMM</name>
<protein>
    <recommendedName>
        <fullName evidence="3">Sulfur carrier protein FdhD</fullName>
    </recommendedName>
</protein>
<keyword evidence="1 3" id="KW-0963">Cytoplasm</keyword>
<dbReference type="Pfam" id="PF02634">
    <property type="entry name" value="FdhD-NarQ"/>
    <property type="match status" value="1"/>
</dbReference>
<dbReference type="HAMAP" id="MF_00187">
    <property type="entry name" value="FdhD"/>
    <property type="match status" value="1"/>
</dbReference>
<dbReference type="EMBL" id="JACHHP010000006">
    <property type="protein sequence ID" value="MBB5209537.1"/>
    <property type="molecule type" value="Genomic_DNA"/>
</dbReference>
<evidence type="ECO:0000256" key="1">
    <source>
        <dbReference type="ARBA" id="ARBA00022490"/>
    </source>
</evidence>
<dbReference type="SUPFAM" id="SSF53927">
    <property type="entry name" value="Cytidine deaminase-like"/>
    <property type="match status" value="1"/>
</dbReference>
<comment type="similarity">
    <text evidence="3">Belongs to the FdhD family.</text>
</comment>
<gene>
    <name evidence="3" type="primary">fdhD</name>
    <name evidence="4" type="ORF">HNQ52_003106</name>
</gene>
<sequence>MAAVLVPGAVERRVRRTRGAHATLALDAVADEVPIALEYNGTPFAVLMATPLELDELALGFSLSEGIVASPSDVRVEAVQVHLDGAVVRLRVPDAAAQQLQRRRRNLQGRSGCGLCGNASIEAVLQPPPPVADRLRIEPGALRRALDALHRRQPINTATGATHAAGWATPDGALALAHEDVGRHNALDKCIGGLHRAGIDPRTGFAVVTSRASYEMALKSARAGIELLAAISAPTSLAIALADSAGLTLIGFARDADHVVYTHPRRLDGSTAAPRARHAPEARR</sequence>
<dbReference type="Gene3D" id="3.10.20.10">
    <property type="match status" value="1"/>
</dbReference>
<dbReference type="GO" id="GO:0016783">
    <property type="term" value="F:sulfurtransferase activity"/>
    <property type="evidence" value="ECO:0007669"/>
    <property type="project" value="InterPro"/>
</dbReference>
<keyword evidence="5" id="KW-1185">Reference proteome</keyword>
<comment type="caution">
    <text evidence="3">Lacks conserved residue(s) required for the propagation of feature annotation.</text>
</comment>
<evidence type="ECO:0000256" key="2">
    <source>
        <dbReference type="ARBA" id="ARBA00023150"/>
    </source>
</evidence>
<evidence type="ECO:0000256" key="3">
    <source>
        <dbReference type="HAMAP-Rule" id="MF_00187"/>
    </source>
</evidence>
<reference evidence="4 5" key="1">
    <citation type="submission" date="2020-08" db="EMBL/GenBank/DDBJ databases">
        <title>Genomic Encyclopedia of Type Strains, Phase IV (KMG-IV): sequencing the most valuable type-strain genomes for metagenomic binning, comparative biology and taxonomic classification.</title>
        <authorList>
            <person name="Goeker M."/>
        </authorList>
    </citation>
    <scope>NUCLEOTIDE SEQUENCE [LARGE SCALE GENOMIC DNA]</scope>
    <source>
        <strain evidence="4 5">DSM 24163</strain>
    </source>
</reference>
<dbReference type="GO" id="GO:0097163">
    <property type="term" value="F:sulfur carrier activity"/>
    <property type="evidence" value="ECO:0007669"/>
    <property type="project" value="UniProtKB-UniRule"/>
</dbReference>
<comment type="function">
    <text evidence="3">Required for formate dehydrogenase (FDH) activity. Acts as a sulfur carrier protein that transfers sulfur from IscS to the molybdenum cofactor prior to its insertion into FDH.</text>
</comment>
<dbReference type="Gene3D" id="3.40.140.10">
    <property type="entry name" value="Cytidine Deaminase, domain 2"/>
    <property type="match status" value="1"/>
</dbReference>
<dbReference type="InterPro" id="IPR016193">
    <property type="entry name" value="Cytidine_deaminase-like"/>
</dbReference>
<comment type="caution">
    <text evidence="4">The sequence shown here is derived from an EMBL/GenBank/DDBJ whole genome shotgun (WGS) entry which is preliminary data.</text>
</comment>
<organism evidence="4 5">
    <name type="scientific">Chiayiivirga flava</name>
    <dbReference type="NCBI Taxonomy" id="659595"/>
    <lineage>
        <taxon>Bacteria</taxon>
        <taxon>Pseudomonadati</taxon>
        <taxon>Pseudomonadota</taxon>
        <taxon>Gammaproteobacteria</taxon>
        <taxon>Lysobacterales</taxon>
        <taxon>Lysobacteraceae</taxon>
        <taxon>Chiayiivirga</taxon>
    </lineage>
</organism>
<dbReference type="AlphaFoldDB" id="A0A7W8DA26"/>
<keyword evidence="2 3" id="KW-0501">Molybdenum cofactor biosynthesis</keyword>
<dbReference type="InterPro" id="IPR003786">
    <property type="entry name" value="FdhD"/>
</dbReference>
<evidence type="ECO:0000313" key="4">
    <source>
        <dbReference type="EMBL" id="MBB5209537.1"/>
    </source>
</evidence>
<dbReference type="Proteomes" id="UP000521199">
    <property type="component" value="Unassembled WGS sequence"/>
</dbReference>
<dbReference type="PANTHER" id="PTHR30592:SF1">
    <property type="entry name" value="SULFUR CARRIER PROTEIN FDHD"/>
    <property type="match status" value="1"/>
</dbReference>
<dbReference type="PIRSF" id="PIRSF015626">
    <property type="entry name" value="FdhD"/>
    <property type="match status" value="1"/>
</dbReference>
<dbReference type="NCBIfam" id="TIGR00129">
    <property type="entry name" value="fdhD_narQ"/>
    <property type="match status" value="1"/>
</dbReference>
<feature type="active site" description="Cysteine persulfide intermediate" evidence="3">
    <location>
        <position position="113"/>
    </location>
</feature>